<feature type="transmembrane region" description="Helical" evidence="2">
    <location>
        <begin position="127"/>
        <end position="145"/>
    </location>
</feature>
<feature type="region of interest" description="Disordered" evidence="1">
    <location>
        <begin position="479"/>
        <end position="542"/>
    </location>
</feature>
<dbReference type="InterPro" id="IPR039979">
    <property type="entry name" value="PRPF18"/>
</dbReference>
<dbReference type="SUPFAM" id="SSF158230">
    <property type="entry name" value="PRP4-like"/>
    <property type="match status" value="1"/>
</dbReference>
<reference evidence="5" key="1">
    <citation type="journal article" date="2018" name="Algal Res.">
        <title>Characterization of plant carbon substrate utilization by Auxenochlorella protothecoides.</title>
        <authorList>
            <person name="Vogler B.W."/>
            <person name="Starkenburg S.R."/>
            <person name="Sudasinghe N."/>
            <person name="Schambach J.Y."/>
            <person name="Rollin J.A."/>
            <person name="Pattathil S."/>
            <person name="Barry A.N."/>
        </authorList>
    </citation>
    <scope>NUCLEOTIDE SEQUENCE [LARGE SCALE GENOMIC DNA]</scope>
    <source>
        <strain evidence="5">UTEX 25</strain>
    </source>
</reference>
<name>A0A3M7L6N2_AUXPR</name>
<keyword evidence="2" id="KW-0472">Membrane</keyword>
<feature type="compositionally biased region" description="Polar residues" evidence="1">
    <location>
        <begin position="512"/>
        <end position="521"/>
    </location>
</feature>
<dbReference type="SMART" id="SM00500">
    <property type="entry name" value="SFM"/>
    <property type="match status" value="1"/>
</dbReference>
<feature type="transmembrane region" description="Helical" evidence="2">
    <location>
        <begin position="94"/>
        <end position="115"/>
    </location>
</feature>
<dbReference type="GO" id="GO:0000350">
    <property type="term" value="P:generation of catalytic spliceosome for second transesterification step"/>
    <property type="evidence" value="ECO:0007669"/>
    <property type="project" value="TreeGrafter"/>
</dbReference>
<gene>
    <name evidence="4" type="ORF">APUTEX25_004046</name>
</gene>
<comment type="caution">
    <text evidence="4">The sequence shown here is derived from an EMBL/GenBank/DDBJ whole genome shotgun (WGS) entry which is preliminary data.</text>
</comment>
<dbReference type="AlphaFoldDB" id="A0A3M7L6N2"/>
<sequence length="733" mass="78312">MENPLSPGTAILILSVILIAIFNARYAFPARLLVGLRHYQLAGGLLSNQKTRSKRVTTKSKKKEEEDDSLGEAEALAVVPTTYREVWDLPYFNLFDGTICLAELAGLVTALSALYAWHTDSPPPNHALAVSGLCVLGSLVSLAKTEFLARTTSTGDKIMALGYGVGGGLAAWVIQGRAPLWAPVQQQSSAAALVGPVLAALARPGATPRSLGLAGLRLTLAGASGVAGALLLLPALRFAAAFRLQRSPPAWAGGNIPTNLVKKTRLGLQFLGPLAASMLWGSLRADILFDVTPSGARLIQGAALAAVGLLGLSNTRLLMQRYLDTGLLGWHVLKHPAPGGLTHRGLRLELVRAKLALVSGLAGRAAVQAAAPAALFLGLGLAQLNSGLNPRLVPGVDANRVLDAGLGFLAWWCGAAHFLFVASHMWVFDAPLLTSVRMDKLRELLASKKKAAEAEFGGKRYLKRSELEELRLRKLREEEEAERARKAPNDSQEDASPASVPADAAGKDGEATASTSKPRPSSRQDKAAAAGSRTGLQTDTPQLTREEVIRRLRRLKEPATLFGESDEARAERLAEAQRTLTVDDETEGGQQANFNIEFARQQRAAKKARRTGEGGTAALMASFRAAADSLAATNLPLEDRLARRLRGWCADWEADLEARSEEDQASPAGYQATLRYRETALLEALSKGESVAPAPAPSVMEGNAVKIPPRWEHQIRAAMKDVAKSETTTLYQD</sequence>
<dbReference type="GO" id="GO:0071021">
    <property type="term" value="C:U2-type post-spliceosomal complex"/>
    <property type="evidence" value="ECO:0007669"/>
    <property type="project" value="TreeGrafter"/>
</dbReference>
<protein>
    <recommendedName>
        <fullName evidence="3">Pre-mRNA processing factor 4 (PRP4)-like domain-containing protein</fullName>
    </recommendedName>
</protein>
<feature type="transmembrane region" description="Helical" evidence="2">
    <location>
        <begin position="6"/>
        <end position="28"/>
    </location>
</feature>
<evidence type="ECO:0000259" key="3">
    <source>
        <dbReference type="SMART" id="SM00500"/>
    </source>
</evidence>
<evidence type="ECO:0000313" key="4">
    <source>
        <dbReference type="EMBL" id="RMZ57212.1"/>
    </source>
</evidence>
<dbReference type="EMBL" id="QOKY01000128">
    <property type="protein sequence ID" value="RMZ57212.1"/>
    <property type="molecule type" value="Genomic_DNA"/>
</dbReference>
<keyword evidence="2" id="KW-0812">Transmembrane</keyword>
<organism evidence="4 5">
    <name type="scientific">Auxenochlorella protothecoides</name>
    <name type="common">Green microalga</name>
    <name type="synonym">Chlorella protothecoides</name>
    <dbReference type="NCBI Taxonomy" id="3075"/>
    <lineage>
        <taxon>Eukaryota</taxon>
        <taxon>Viridiplantae</taxon>
        <taxon>Chlorophyta</taxon>
        <taxon>core chlorophytes</taxon>
        <taxon>Trebouxiophyceae</taxon>
        <taxon>Chlorellales</taxon>
        <taxon>Chlorellaceae</taxon>
        <taxon>Auxenochlorella</taxon>
    </lineage>
</organism>
<dbReference type="Gene3D" id="4.10.280.110">
    <property type="entry name" value="Pre-mRNA processing factor 4 domain"/>
    <property type="match status" value="1"/>
</dbReference>
<proteinExistence type="predicted"/>
<dbReference type="GO" id="GO:0046540">
    <property type="term" value="C:U4/U6 x U5 tri-snRNP complex"/>
    <property type="evidence" value="ECO:0007669"/>
    <property type="project" value="TreeGrafter"/>
</dbReference>
<dbReference type="PANTHER" id="PTHR13007:SF19">
    <property type="entry name" value="PRE-MRNA-SPLICING FACTOR 18"/>
    <property type="match status" value="1"/>
</dbReference>
<dbReference type="GO" id="GO:0005682">
    <property type="term" value="C:U5 snRNP"/>
    <property type="evidence" value="ECO:0007669"/>
    <property type="project" value="TreeGrafter"/>
</dbReference>
<evidence type="ECO:0000256" key="2">
    <source>
        <dbReference type="SAM" id="Phobius"/>
    </source>
</evidence>
<dbReference type="Pfam" id="PF08799">
    <property type="entry name" value="PRP4"/>
    <property type="match status" value="1"/>
</dbReference>
<dbReference type="InterPro" id="IPR036285">
    <property type="entry name" value="PRP4-like_sf"/>
</dbReference>
<dbReference type="PANTHER" id="PTHR13007">
    <property type="entry name" value="PRE-MRNA SPLICING FACTOR-RELATED"/>
    <property type="match status" value="1"/>
</dbReference>
<feature type="domain" description="Pre-mRNA processing factor 4 (PRP4)-like" evidence="3">
    <location>
        <begin position="543"/>
        <end position="592"/>
    </location>
</feature>
<evidence type="ECO:0000256" key="1">
    <source>
        <dbReference type="SAM" id="MobiDB-lite"/>
    </source>
</evidence>
<dbReference type="Proteomes" id="UP000279271">
    <property type="component" value="Unassembled WGS sequence"/>
</dbReference>
<feature type="transmembrane region" description="Helical" evidence="2">
    <location>
        <begin position="157"/>
        <end position="174"/>
    </location>
</feature>
<dbReference type="InterPro" id="IPR014906">
    <property type="entry name" value="PRP4-like"/>
</dbReference>
<keyword evidence="2" id="KW-1133">Transmembrane helix</keyword>
<feature type="compositionally biased region" description="Basic and acidic residues" evidence="1">
    <location>
        <begin position="479"/>
        <end position="488"/>
    </location>
</feature>
<feature type="transmembrane region" description="Helical" evidence="2">
    <location>
        <begin position="404"/>
        <end position="428"/>
    </location>
</feature>
<feature type="compositionally biased region" description="Low complexity" evidence="1">
    <location>
        <begin position="494"/>
        <end position="504"/>
    </location>
</feature>
<evidence type="ECO:0000313" key="5">
    <source>
        <dbReference type="Proteomes" id="UP000279271"/>
    </source>
</evidence>
<accession>A0A3M7L6N2</accession>
<feature type="transmembrane region" description="Helical" evidence="2">
    <location>
        <begin position="214"/>
        <end position="236"/>
    </location>
</feature>